<keyword evidence="2" id="KW-0963">Cytoplasm</keyword>
<feature type="region of interest" description="Disordered" evidence="7">
    <location>
        <begin position="415"/>
        <end position="436"/>
    </location>
</feature>
<keyword evidence="5" id="KW-0863">Zinc-finger</keyword>
<keyword evidence="6" id="KW-0175">Coiled coil</keyword>
<feature type="domain" description="B box-type" evidence="9">
    <location>
        <begin position="2529"/>
        <end position="2562"/>
    </location>
</feature>
<evidence type="ECO:0000256" key="2">
    <source>
        <dbReference type="ARBA" id="ARBA00022490"/>
    </source>
</evidence>
<feature type="coiled-coil region" evidence="6">
    <location>
        <begin position="542"/>
        <end position="569"/>
    </location>
</feature>
<keyword evidence="5" id="KW-0862">Zinc</keyword>
<evidence type="ECO:0000256" key="6">
    <source>
        <dbReference type="SAM" id="Coils"/>
    </source>
</evidence>
<feature type="domain" description="WW" evidence="8">
    <location>
        <begin position="1878"/>
        <end position="1911"/>
    </location>
</feature>
<dbReference type="PROSITE" id="PS50096">
    <property type="entry name" value="IQ"/>
    <property type="match status" value="9"/>
</dbReference>
<dbReference type="GO" id="GO:0005516">
    <property type="term" value="F:calmodulin binding"/>
    <property type="evidence" value="ECO:0007669"/>
    <property type="project" value="UniProtKB-KW"/>
</dbReference>
<organism evidence="10 11">
    <name type="scientific">Lagenidium giganteum</name>
    <dbReference type="NCBI Taxonomy" id="4803"/>
    <lineage>
        <taxon>Eukaryota</taxon>
        <taxon>Sar</taxon>
        <taxon>Stramenopiles</taxon>
        <taxon>Oomycota</taxon>
        <taxon>Peronosporomycetes</taxon>
        <taxon>Pythiales</taxon>
        <taxon>Pythiaceae</taxon>
    </lineage>
</organism>
<dbReference type="GO" id="GO:0005737">
    <property type="term" value="C:cytoplasm"/>
    <property type="evidence" value="ECO:0007669"/>
    <property type="project" value="UniProtKB-SubCell"/>
</dbReference>
<proteinExistence type="predicted"/>
<dbReference type="GO" id="GO:0007051">
    <property type="term" value="P:spindle organization"/>
    <property type="evidence" value="ECO:0007669"/>
    <property type="project" value="TreeGrafter"/>
</dbReference>
<dbReference type="InterPro" id="IPR000315">
    <property type="entry name" value="Znf_B-box"/>
</dbReference>
<dbReference type="InterPro" id="IPR051185">
    <property type="entry name" value="ASPM"/>
</dbReference>
<dbReference type="GO" id="GO:0008270">
    <property type="term" value="F:zinc ion binding"/>
    <property type="evidence" value="ECO:0007669"/>
    <property type="project" value="UniProtKB-KW"/>
</dbReference>
<evidence type="ECO:0000313" key="10">
    <source>
        <dbReference type="EMBL" id="DBA04166.1"/>
    </source>
</evidence>
<feature type="compositionally biased region" description="Basic residues" evidence="7">
    <location>
        <begin position="2682"/>
        <end position="2701"/>
    </location>
</feature>
<feature type="coiled-coil region" evidence="6">
    <location>
        <begin position="1318"/>
        <end position="1345"/>
    </location>
</feature>
<evidence type="ECO:0000256" key="1">
    <source>
        <dbReference type="ARBA" id="ARBA00004496"/>
    </source>
</evidence>
<dbReference type="PROSITE" id="PS50020">
    <property type="entry name" value="WW_DOMAIN_2"/>
    <property type="match status" value="1"/>
</dbReference>
<feature type="region of interest" description="Disordered" evidence="7">
    <location>
        <begin position="2674"/>
        <end position="2706"/>
    </location>
</feature>
<evidence type="ECO:0000259" key="9">
    <source>
        <dbReference type="PROSITE" id="PS50119"/>
    </source>
</evidence>
<evidence type="ECO:0000256" key="5">
    <source>
        <dbReference type="PROSITE-ProRule" id="PRU00024"/>
    </source>
</evidence>
<dbReference type="SMART" id="SM00015">
    <property type="entry name" value="IQ"/>
    <property type="match status" value="11"/>
</dbReference>
<dbReference type="EMBL" id="DAKRPA010000011">
    <property type="protein sequence ID" value="DBA04166.1"/>
    <property type="molecule type" value="Genomic_DNA"/>
</dbReference>
<dbReference type="GO" id="GO:0000922">
    <property type="term" value="C:spindle pole"/>
    <property type="evidence" value="ECO:0007669"/>
    <property type="project" value="TreeGrafter"/>
</dbReference>
<dbReference type="CDD" id="cd19757">
    <property type="entry name" value="Bbox1"/>
    <property type="match status" value="2"/>
</dbReference>
<feature type="domain" description="B box-type" evidence="9">
    <location>
        <begin position="2477"/>
        <end position="2523"/>
    </location>
</feature>
<gene>
    <name evidence="10" type="ORF">N0F65_004274</name>
</gene>
<feature type="region of interest" description="Disordered" evidence="7">
    <location>
        <begin position="1775"/>
        <end position="1794"/>
    </location>
</feature>
<feature type="region of interest" description="Disordered" evidence="7">
    <location>
        <begin position="196"/>
        <end position="291"/>
    </location>
</feature>
<comment type="caution">
    <text evidence="10">The sequence shown here is derived from an EMBL/GenBank/DDBJ whole genome shotgun (WGS) entry which is preliminary data.</text>
</comment>
<feature type="compositionally biased region" description="Basic residues" evidence="7">
    <location>
        <begin position="14"/>
        <end position="32"/>
    </location>
</feature>
<reference evidence="10" key="1">
    <citation type="submission" date="2022-11" db="EMBL/GenBank/DDBJ databases">
        <authorList>
            <person name="Morgan W.R."/>
            <person name="Tartar A."/>
        </authorList>
    </citation>
    <scope>NUCLEOTIDE SEQUENCE</scope>
    <source>
        <strain evidence="10">ARSEF 373</strain>
    </source>
</reference>
<feature type="region of interest" description="Disordered" evidence="7">
    <location>
        <begin position="341"/>
        <end position="391"/>
    </location>
</feature>
<dbReference type="InterPro" id="IPR001202">
    <property type="entry name" value="WW_dom"/>
</dbReference>
<reference evidence="10" key="2">
    <citation type="journal article" date="2023" name="Microbiol Resour">
        <title>Decontamination and Annotation of the Draft Genome Sequence of the Oomycete Lagenidium giganteum ARSEF 373.</title>
        <authorList>
            <person name="Morgan W.R."/>
            <person name="Tartar A."/>
        </authorList>
    </citation>
    <scope>NUCLEOTIDE SEQUENCE</scope>
    <source>
        <strain evidence="10">ARSEF 373</strain>
    </source>
</reference>
<evidence type="ECO:0000259" key="8">
    <source>
        <dbReference type="PROSITE" id="PS50020"/>
    </source>
</evidence>
<comment type="subcellular location">
    <subcellularLocation>
        <location evidence="1">Cytoplasm</location>
    </subcellularLocation>
</comment>
<feature type="region of interest" description="Disordered" evidence="7">
    <location>
        <begin position="1"/>
        <end position="43"/>
    </location>
</feature>
<feature type="region of interest" description="Disordered" evidence="7">
    <location>
        <begin position="2767"/>
        <end position="2818"/>
    </location>
</feature>
<dbReference type="InterPro" id="IPR000048">
    <property type="entry name" value="IQ_motif_EF-hand-BS"/>
</dbReference>
<protein>
    <recommendedName>
        <fullName evidence="12">WW domain-containing protein</fullName>
    </recommendedName>
</protein>
<evidence type="ECO:0000256" key="3">
    <source>
        <dbReference type="ARBA" id="ARBA00022737"/>
    </source>
</evidence>
<evidence type="ECO:0000313" key="11">
    <source>
        <dbReference type="Proteomes" id="UP001146120"/>
    </source>
</evidence>
<name>A0AAV2Z9Q8_9STRA</name>
<accession>A0AAV2Z9Q8</accession>
<evidence type="ECO:0000256" key="7">
    <source>
        <dbReference type="SAM" id="MobiDB-lite"/>
    </source>
</evidence>
<feature type="compositionally biased region" description="Low complexity" evidence="7">
    <location>
        <begin position="1780"/>
        <end position="1789"/>
    </location>
</feature>
<keyword evidence="11" id="KW-1185">Reference proteome</keyword>
<keyword evidence="3" id="KW-0677">Repeat</keyword>
<keyword evidence="4" id="KW-0112">Calmodulin-binding</keyword>
<keyword evidence="5" id="KW-0479">Metal-binding</keyword>
<dbReference type="PANTHER" id="PTHR22706:SF1">
    <property type="entry name" value="ASSEMBLY FACTOR FOR SPINDLE MICROTUBULES"/>
    <property type="match status" value="1"/>
</dbReference>
<dbReference type="Proteomes" id="UP001146120">
    <property type="component" value="Unassembled WGS sequence"/>
</dbReference>
<dbReference type="PANTHER" id="PTHR22706">
    <property type="entry name" value="ASSEMBLY FACTOR FOR SPINDLE MICROTUBULES"/>
    <property type="match status" value="1"/>
</dbReference>
<dbReference type="GO" id="GO:0051295">
    <property type="term" value="P:establishment of meiotic spindle localization"/>
    <property type="evidence" value="ECO:0007669"/>
    <property type="project" value="TreeGrafter"/>
</dbReference>
<evidence type="ECO:0000256" key="4">
    <source>
        <dbReference type="ARBA" id="ARBA00022860"/>
    </source>
</evidence>
<feature type="compositionally biased region" description="Low complexity" evidence="7">
    <location>
        <begin position="248"/>
        <end position="268"/>
    </location>
</feature>
<feature type="compositionally biased region" description="Basic residues" evidence="7">
    <location>
        <begin position="235"/>
        <end position="246"/>
    </location>
</feature>
<feature type="region of interest" description="Disordered" evidence="7">
    <location>
        <begin position="1743"/>
        <end position="1767"/>
    </location>
</feature>
<evidence type="ECO:0008006" key="12">
    <source>
        <dbReference type="Google" id="ProtNLM"/>
    </source>
</evidence>
<dbReference type="PROSITE" id="PS50119">
    <property type="entry name" value="ZF_BBOX"/>
    <property type="match status" value="2"/>
</dbReference>
<dbReference type="GO" id="GO:0000278">
    <property type="term" value="P:mitotic cell cycle"/>
    <property type="evidence" value="ECO:0007669"/>
    <property type="project" value="TreeGrafter"/>
</dbReference>
<sequence>MHDRPAPAHAPSHAPHRNARPTRSALARHHKRQLEGTQHVSSPAELDDVARLAAFPSTSSPPIDSLIAGKQILNSSLRVLRNRKNHVYHRALAARALGLVMQSSETVRAQVRLEVDDLVDALLQILNVCRRSKIQNADTRRVHVNCCLVISMLMNSRTSASLQLMVTLDSELMAMAPQPSEVDSGFLLLTIRGRPESRDQAAEDDDAENDGRIHNARLATKTPPPLPPYQTLLANRKKKKKKKKRATQSQPSSQSSSPVRQSNQVSPPRQAQAPRVAWTDQTGAAPPAKLSRLERAVVTPIAGDIERRTTPARVFHFARHRVVTPIFGSVTGVLEPPDGLRSATPLIPPRREKLLIEDEEALQPATRDDNEEQDEAESASPAVPPPPTAALLHPHDMLRMLQTQQMPLSLPEHFRKAHASRQSTHTPPNRLRTVDYGQWNDMRQQHRLQDDEDEGEIPNLPVSKAALRAGSNTKTGAGSRATSVVPLPASAATPVLVPEDHVTTAEYKLQRLRDILASPVDPSAQTAQHLRSLARRVNTSVMTELDGARAQLELEEAQARQELAQFIEHERDRLPLKFLFQLPGGAAYCRHRMRRAMALWLLTFEDNQKRAAMTQWKAWVEQARYALRGVEYQRLVLTKRLKVAIAYVLRGYQQQAMRAWVEATQWHIWKARDTAVRVVQRQVRRWLELRRLLAMHDAAPFGGPYLRDVRLAPCRHLPFQIPPRVRAERRRLWHASELVQWAYHRKRFRAYMRTYRQAASRIQARARMRIARHQYRVAHRCIVRAQARVRGHRCRVAYLAVRSAAMRVQHAYRALCARRLLRIILCAQRIRHETCLTATLNLQRVARGFLGRRKAADMRAWRRRRFLAALKLQRCWYQRHNEWSTFLLLGCLRETQADEEAFDHRVLTFTRNNAAKMMQRAFRRWRRRYRTEAAIFIQQNVRQWLAHRLLGRLRRERMAHRRIKWFVRGNHARRGRYARTLQFWWLEAVPGRLRRHLRNKAIRQAIEDRRALWVTRQHAATVIQAAARGRRDRRRARMERSARTIQATMRAFLRWKRLQAEIARRIALVAQQSTDVWVAIGLNRVHMVRMAHYDGAAGVIQRCFRGVWWRTLLVRASVLTELQTRMARRIQQLWRDNTQRRMARQLVRAQRRLRSSSFASIRSVSQVLKQMMTASREFYDPDDEICGLATPTWLRRHGLDAKYATLPAQLPARVDELRALGGDACREHLERLGVVDDDVEQLTISIFAREAIAAAKQQRRVVAQAQSKVDDVKTARDLVRMKLAKQEELKLEREKVVDDMLTEASEFRHAPTAVRKRLENAQQQLGEVEKAMADTKAALDKAESELGVCSRELATQTHVLSSLQAKETSALYNLHCLRPIKQLTVAKELHLEAFPGMEARATSFATALEGVTITKWQLHRFFAEAPSVADVKLRMKTLTYWAQEAEMKRVEGVRLAKAADILQDGVERVCVLLGVPLERVLLLVDVAQPSTNTVVEEVLIPTLQRARRATQPHARVEAWRQGTDELLKLNHVATYVQALWRARAARKIMRLMRSDREKLRIKAEYVAERAHDHVTPIWQAERDKEKEELDKWNEEQELAQRLAVLDETLRYPYVEEWDDTYQVSVYYPRPEMFEATEEDQERVMAAAMYTALPIIYDRPTYTIPQENACIRIQRLVRGFLARLVCLTLLKIARREGKRVDMEERWHRHARERSQLTTLRVRVRVKEQPAVRWWLGSRRMQARRARRGSATNINVNSPPKPKKAVKGRGRKISVLTRNEPQQQLQQQQQQVSSSNIEEYEPKRLQLEAALKSLEVSYHRSVRAENRKHWLFPAHSRPPNVHAQQILELLAQLPDLQRSLAPSAHTNCTLRYTMVDPRFGWKQIHEPAVGNVPSRSYYFHAESQTTTWTRPEYTFEEEFACIKMQSVVRMQLGKTALSRMVEAMSFEATVRAGVERAAQLGWVGFGIEGISTAVFLARFGLAKYTVALSKAKVDDLYRLSDAKLKKLGWTKEECALIKQFPVRLLPKKPLSSGFTSLSPSDKHPFNFIHSERALTQMVATSFPNQQGRVLGLIKAMKQSTTPISYRQLEMHLRKYAGRPDDALENIGEIASLDIATRAPQERAILGVFVRAVERCVVLAANLRLKGLHRELSDALSVLVSSVAPQQAPDDTSPLPWRISPSTPLLRTRPERQAQLAQQALARYPSKNVRGMWEPDVTAEQRLSAAQMALYLRERALEHVLRWIRSAQLCQATFRMHTTRRWYLETQAFRAARATQIQCLWRMHCAYEERSFLESQQRADYEQCYDKKTKEFYYIYRPTNEKLADEPCDHLGRILPYRPMVQDRVSKLWVLAWPHLDEQRRKQKAGMTNDLAEFSQPCSICHAERAVRRCADCTTPSGDFVDHCLVCFYNLHAPDNAETNWHTSLALHHSKVQAFHCIECKRFATQRCLQCNEHYCARCFQRVHARGHKRTGHKCEYFEAMARVCVECEARVAFQLCLVCQDAMCEDCMTRTHHKGHKAEHELKLIKQALEPEQSYCEQCHARRGDTRCEFCARMLCQVCLRDRHTLICPETELHAKKLALLGDHACVECGKVADRECVVCGDRYCSVRWMGNPGCFETFHAKGKRAEHTFQMLETLPAVPAEIVALEEKVRLKRRQDAEDAEAEAKNMAAQLTKELEASDRASKTKRAKKSKSYARTHSGKHGAGHDTCTAPRCTKPRISRDVAFCVGHLTSQHALEVSEGPLEAAKLLVEAAKGTKPTSRFALPFAKFLPAKTKPSSPSSGKREKGKTGMRGSPSKAKKQLKEQASESGSLHATSEAPA</sequence>